<feature type="domain" description="HTH cro/C1-type" evidence="2">
    <location>
        <begin position="10"/>
        <end position="64"/>
    </location>
</feature>
<dbReference type="RefSeq" id="WP_132419787.1">
    <property type="nucleotide sequence ID" value="NZ_SKFG01000026.1"/>
</dbReference>
<dbReference type="InterPro" id="IPR001387">
    <property type="entry name" value="Cro/C1-type_HTH"/>
</dbReference>
<dbReference type="GO" id="GO:0003677">
    <property type="term" value="F:DNA binding"/>
    <property type="evidence" value="ECO:0007669"/>
    <property type="project" value="UniProtKB-KW"/>
</dbReference>
<comment type="caution">
    <text evidence="3">The sequence shown here is derived from an EMBL/GenBank/DDBJ whole genome shotgun (WGS) entry which is preliminary data.</text>
</comment>
<dbReference type="Gene3D" id="1.10.260.40">
    <property type="entry name" value="lambda repressor-like DNA-binding domains"/>
    <property type="match status" value="1"/>
</dbReference>
<evidence type="ECO:0000256" key="1">
    <source>
        <dbReference type="ARBA" id="ARBA00023125"/>
    </source>
</evidence>
<dbReference type="OrthoDB" id="3035529at2"/>
<protein>
    <submittedName>
        <fullName evidence="3">XRE family transcriptional regulator</fullName>
    </submittedName>
</protein>
<keyword evidence="4" id="KW-1185">Reference proteome</keyword>
<organism evidence="3 4">
    <name type="scientific">Paenibacillus albiflavus</name>
    <dbReference type="NCBI Taxonomy" id="2545760"/>
    <lineage>
        <taxon>Bacteria</taxon>
        <taxon>Bacillati</taxon>
        <taxon>Bacillota</taxon>
        <taxon>Bacilli</taxon>
        <taxon>Bacillales</taxon>
        <taxon>Paenibacillaceae</taxon>
        <taxon>Paenibacillus</taxon>
    </lineage>
</organism>
<dbReference type="CDD" id="cd00093">
    <property type="entry name" value="HTH_XRE"/>
    <property type="match status" value="1"/>
</dbReference>
<accession>A0A4R4E947</accession>
<dbReference type="Pfam" id="PF01381">
    <property type="entry name" value="HTH_3"/>
    <property type="match status" value="1"/>
</dbReference>
<dbReference type="Proteomes" id="UP000295418">
    <property type="component" value="Unassembled WGS sequence"/>
</dbReference>
<dbReference type="AlphaFoldDB" id="A0A4R4E947"/>
<evidence type="ECO:0000259" key="2">
    <source>
        <dbReference type="PROSITE" id="PS50943"/>
    </source>
</evidence>
<keyword evidence="1" id="KW-0238">DNA-binding</keyword>
<proteinExistence type="predicted"/>
<dbReference type="SMART" id="SM00530">
    <property type="entry name" value="HTH_XRE"/>
    <property type="match status" value="1"/>
</dbReference>
<dbReference type="SUPFAM" id="SSF47413">
    <property type="entry name" value="lambda repressor-like DNA-binding domains"/>
    <property type="match status" value="1"/>
</dbReference>
<gene>
    <name evidence="3" type="ORF">E0485_19740</name>
</gene>
<dbReference type="PROSITE" id="PS50943">
    <property type="entry name" value="HTH_CROC1"/>
    <property type="match status" value="1"/>
</dbReference>
<sequence>MDKNVIARRVRAFRKLKGHTQAELAEMIGVSMAVLGSIERGTRKPDMKILQRISAILHVGIEELHVVKSGQVERG</sequence>
<dbReference type="InterPro" id="IPR010982">
    <property type="entry name" value="Lambda_DNA-bd_dom_sf"/>
</dbReference>
<reference evidence="3 4" key="1">
    <citation type="submission" date="2019-03" db="EMBL/GenBank/DDBJ databases">
        <authorList>
            <person name="Kim M.K.M."/>
        </authorList>
    </citation>
    <scope>NUCLEOTIDE SEQUENCE [LARGE SCALE GENOMIC DNA]</scope>
    <source>
        <strain evidence="3 4">18JY21-1</strain>
    </source>
</reference>
<dbReference type="EMBL" id="SKFG01000026">
    <property type="protein sequence ID" value="TCZ74348.1"/>
    <property type="molecule type" value="Genomic_DNA"/>
</dbReference>
<evidence type="ECO:0000313" key="3">
    <source>
        <dbReference type="EMBL" id="TCZ74348.1"/>
    </source>
</evidence>
<evidence type="ECO:0000313" key="4">
    <source>
        <dbReference type="Proteomes" id="UP000295418"/>
    </source>
</evidence>
<dbReference type="PANTHER" id="PTHR46558">
    <property type="entry name" value="TRACRIPTIONAL REGULATORY PROTEIN-RELATED-RELATED"/>
    <property type="match status" value="1"/>
</dbReference>
<name>A0A4R4E947_9BACL</name>
<dbReference type="PANTHER" id="PTHR46558:SF11">
    <property type="entry name" value="HTH-TYPE TRANSCRIPTIONAL REGULATOR XRE"/>
    <property type="match status" value="1"/>
</dbReference>